<keyword evidence="1" id="KW-0812">Transmembrane</keyword>
<proteinExistence type="predicted"/>
<name>C7Q8K5_CATAD</name>
<evidence type="ECO:0000313" key="2">
    <source>
        <dbReference type="EMBL" id="ACU70270.1"/>
    </source>
</evidence>
<dbReference type="InParanoid" id="C7Q8K5"/>
<keyword evidence="1" id="KW-0472">Membrane</keyword>
<accession>C7Q8K5</accession>
<organism evidence="2 3">
    <name type="scientific">Catenulispora acidiphila (strain DSM 44928 / JCM 14897 / NBRC 102108 / NRRL B-24433 / ID139908)</name>
    <dbReference type="NCBI Taxonomy" id="479433"/>
    <lineage>
        <taxon>Bacteria</taxon>
        <taxon>Bacillati</taxon>
        <taxon>Actinomycetota</taxon>
        <taxon>Actinomycetes</taxon>
        <taxon>Catenulisporales</taxon>
        <taxon>Catenulisporaceae</taxon>
        <taxon>Catenulispora</taxon>
    </lineage>
</organism>
<dbReference type="HOGENOM" id="CLU_093816_0_0_11"/>
<keyword evidence="1" id="KW-1133">Transmembrane helix</keyword>
<evidence type="ECO:0008006" key="4">
    <source>
        <dbReference type="Google" id="ProtNLM"/>
    </source>
</evidence>
<reference evidence="2 3" key="1">
    <citation type="journal article" date="2009" name="Stand. Genomic Sci.">
        <title>Complete genome sequence of Catenulispora acidiphila type strain (ID 139908).</title>
        <authorList>
            <person name="Copeland A."/>
            <person name="Lapidus A."/>
            <person name="Glavina Del Rio T."/>
            <person name="Nolan M."/>
            <person name="Lucas S."/>
            <person name="Chen F."/>
            <person name="Tice H."/>
            <person name="Cheng J.F."/>
            <person name="Bruce D."/>
            <person name="Goodwin L."/>
            <person name="Pitluck S."/>
            <person name="Mikhailova N."/>
            <person name="Pati A."/>
            <person name="Ivanova N."/>
            <person name="Mavromatis K."/>
            <person name="Chen A."/>
            <person name="Palaniappan K."/>
            <person name="Chain P."/>
            <person name="Land M."/>
            <person name="Hauser L."/>
            <person name="Chang Y.J."/>
            <person name="Jeffries C.D."/>
            <person name="Chertkov O."/>
            <person name="Brettin T."/>
            <person name="Detter J.C."/>
            <person name="Han C."/>
            <person name="Ali Z."/>
            <person name="Tindall B.J."/>
            <person name="Goker M."/>
            <person name="Bristow J."/>
            <person name="Eisen J.A."/>
            <person name="Markowitz V."/>
            <person name="Hugenholtz P."/>
            <person name="Kyrpides N.C."/>
            <person name="Klenk H.P."/>
        </authorList>
    </citation>
    <scope>NUCLEOTIDE SEQUENCE [LARGE SCALE GENOMIC DNA]</scope>
    <source>
        <strain evidence="3">DSM 44928 / JCM 14897 / NBRC 102108 / NRRL B-24433 / ID139908</strain>
    </source>
</reference>
<feature type="transmembrane region" description="Helical" evidence="1">
    <location>
        <begin position="219"/>
        <end position="236"/>
    </location>
</feature>
<protein>
    <recommendedName>
        <fullName evidence="4">DUF2127 domain-containing protein</fullName>
    </recommendedName>
</protein>
<sequence length="268" mass="29374">MTDGRKRHRFDWSLLGCALSGHVLYAPTEPALRARLTAETAGGVTWRCLRCADFVPVGSAAPGAAAPTPPSGPAEDAPLVKRGAEMRDAVLLRFFAVERWIRALLLGAAAYVVHRFAGRQNDLRQAFDQAAPVVKQVFGKAGFDLQNSKTLELLQKAVDARPTTLAWIIAALAAYAVVEAVEGVGLWLLQRWGEYFAFVATGMFLPFEVYELTHRVSPLKLGTFLLNLALVLYLVWTKRLFGVRGGKRAYEAQRHAASLLEVERAAAE</sequence>
<dbReference type="OrthoDB" id="572497at2"/>
<dbReference type="Proteomes" id="UP000000851">
    <property type="component" value="Chromosome"/>
</dbReference>
<dbReference type="eggNOG" id="COG3305">
    <property type="taxonomic scope" value="Bacteria"/>
</dbReference>
<dbReference type="AlphaFoldDB" id="C7Q8K5"/>
<dbReference type="KEGG" id="cai:Caci_1347"/>
<gene>
    <name evidence="2" type="ordered locus">Caci_1347</name>
</gene>
<dbReference type="EMBL" id="CP001700">
    <property type="protein sequence ID" value="ACU70270.1"/>
    <property type="molecule type" value="Genomic_DNA"/>
</dbReference>
<dbReference type="RefSeq" id="WP_012785564.1">
    <property type="nucleotide sequence ID" value="NC_013131.1"/>
</dbReference>
<feature type="transmembrane region" description="Helical" evidence="1">
    <location>
        <begin position="165"/>
        <end position="188"/>
    </location>
</feature>
<dbReference type="InterPro" id="IPR021125">
    <property type="entry name" value="DUF2127"/>
</dbReference>
<evidence type="ECO:0000313" key="3">
    <source>
        <dbReference type="Proteomes" id="UP000000851"/>
    </source>
</evidence>
<evidence type="ECO:0000256" key="1">
    <source>
        <dbReference type="SAM" id="Phobius"/>
    </source>
</evidence>
<dbReference type="Pfam" id="PF09900">
    <property type="entry name" value="DUF2127"/>
    <property type="match status" value="1"/>
</dbReference>
<keyword evidence="3" id="KW-1185">Reference proteome</keyword>
<dbReference type="STRING" id="479433.Caci_1347"/>